<dbReference type="AlphaFoldDB" id="A0A067M453"/>
<proteinExistence type="predicted"/>
<gene>
    <name evidence="1" type="ORF">BOTBODRAFT_58679</name>
</gene>
<name>A0A067M453_BOTB1</name>
<keyword evidence="2" id="KW-1185">Reference proteome</keyword>
<dbReference type="EMBL" id="KL198078">
    <property type="protein sequence ID" value="KDQ09495.1"/>
    <property type="molecule type" value="Genomic_DNA"/>
</dbReference>
<evidence type="ECO:0000313" key="1">
    <source>
        <dbReference type="EMBL" id="KDQ09495.1"/>
    </source>
</evidence>
<dbReference type="HOGENOM" id="CLU_1686284_0_0_1"/>
<sequence>MASKLGTIMSSLRLLCPSPCVRRVLFSPRAFSSLASCKMANVDALTQILMAGARIPTLFNFWFFGISRLTRPSRSIPRLRASSTKKHEGRSLISSSLRRNLAAMQANGSTLTIKCPKRGPTRCALLVLRQQCGVCSTLCQTRALKAFHLDPETLDV</sequence>
<evidence type="ECO:0000313" key="2">
    <source>
        <dbReference type="Proteomes" id="UP000027195"/>
    </source>
</evidence>
<dbReference type="Proteomes" id="UP000027195">
    <property type="component" value="Unassembled WGS sequence"/>
</dbReference>
<organism evidence="1 2">
    <name type="scientific">Botryobasidium botryosum (strain FD-172 SS1)</name>
    <dbReference type="NCBI Taxonomy" id="930990"/>
    <lineage>
        <taxon>Eukaryota</taxon>
        <taxon>Fungi</taxon>
        <taxon>Dikarya</taxon>
        <taxon>Basidiomycota</taxon>
        <taxon>Agaricomycotina</taxon>
        <taxon>Agaricomycetes</taxon>
        <taxon>Cantharellales</taxon>
        <taxon>Botryobasidiaceae</taxon>
        <taxon>Botryobasidium</taxon>
    </lineage>
</organism>
<protein>
    <submittedName>
        <fullName evidence="1">Uncharacterized protein</fullName>
    </submittedName>
</protein>
<dbReference type="InParanoid" id="A0A067M453"/>
<accession>A0A067M453</accession>
<reference evidence="2" key="1">
    <citation type="journal article" date="2014" name="Proc. Natl. Acad. Sci. U.S.A.">
        <title>Extensive sampling of basidiomycete genomes demonstrates inadequacy of the white-rot/brown-rot paradigm for wood decay fungi.</title>
        <authorList>
            <person name="Riley R."/>
            <person name="Salamov A.A."/>
            <person name="Brown D.W."/>
            <person name="Nagy L.G."/>
            <person name="Floudas D."/>
            <person name="Held B.W."/>
            <person name="Levasseur A."/>
            <person name="Lombard V."/>
            <person name="Morin E."/>
            <person name="Otillar R."/>
            <person name="Lindquist E.A."/>
            <person name="Sun H."/>
            <person name="LaButti K.M."/>
            <person name="Schmutz J."/>
            <person name="Jabbour D."/>
            <person name="Luo H."/>
            <person name="Baker S.E."/>
            <person name="Pisabarro A.G."/>
            <person name="Walton J.D."/>
            <person name="Blanchette R.A."/>
            <person name="Henrissat B."/>
            <person name="Martin F."/>
            <person name="Cullen D."/>
            <person name="Hibbett D.S."/>
            <person name="Grigoriev I.V."/>
        </authorList>
    </citation>
    <scope>NUCLEOTIDE SEQUENCE [LARGE SCALE GENOMIC DNA]</scope>
    <source>
        <strain evidence="2">FD-172 SS1</strain>
    </source>
</reference>